<protein>
    <recommendedName>
        <fullName evidence="3">Lipoprotein</fullName>
    </recommendedName>
</protein>
<evidence type="ECO:0008006" key="3">
    <source>
        <dbReference type="Google" id="ProtNLM"/>
    </source>
</evidence>
<dbReference type="EMBL" id="WTYO01000002">
    <property type="protein sequence ID" value="MXO68288.1"/>
    <property type="molecule type" value="Genomic_DNA"/>
</dbReference>
<sequence length="182" mass="19393">MKRLVPLMLPFAVIACGEAAPTAEEKRAAEDRAIAAVEAAQDVPPDPVELEAITYPDIEQHRLSGAGCAFLREGEEGREGAGEGAAAREGEADLLALAMERGAFVKIDGRIHRLAPDAGSPQLPVMARARYDGREYAMLLDLAEREGTRSGMETTDYPARLELRNGRGQVVYGASGIAQCGT</sequence>
<reference evidence="1 2" key="1">
    <citation type="submission" date="2019-12" db="EMBL/GenBank/DDBJ databases">
        <title>Genomic-based taxomic classification of the family Erythrobacteraceae.</title>
        <authorList>
            <person name="Xu L."/>
        </authorList>
    </citation>
    <scope>NUCLEOTIDE SEQUENCE [LARGE SCALE GENOMIC DNA]</scope>
    <source>
        <strain evidence="1 2">H32</strain>
    </source>
</reference>
<dbReference type="RefSeq" id="WP_160732934.1">
    <property type="nucleotide sequence ID" value="NZ_WTYO01000002.1"/>
</dbReference>
<comment type="caution">
    <text evidence="1">The sequence shown here is derived from an EMBL/GenBank/DDBJ whole genome shotgun (WGS) entry which is preliminary data.</text>
</comment>
<keyword evidence="2" id="KW-1185">Reference proteome</keyword>
<dbReference type="Proteomes" id="UP000444401">
    <property type="component" value="Unassembled WGS sequence"/>
</dbReference>
<accession>A0ABW9UVV0</accession>
<evidence type="ECO:0000313" key="2">
    <source>
        <dbReference type="Proteomes" id="UP000444401"/>
    </source>
</evidence>
<evidence type="ECO:0000313" key="1">
    <source>
        <dbReference type="EMBL" id="MXO68288.1"/>
    </source>
</evidence>
<gene>
    <name evidence="1" type="ORF">GRI72_05535</name>
</gene>
<dbReference type="PROSITE" id="PS51257">
    <property type="entry name" value="PROKAR_LIPOPROTEIN"/>
    <property type="match status" value="1"/>
</dbReference>
<name>A0ABW9UVV0_9SPHN</name>
<proteinExistence type="predicted"/>
<organism evidence="1 2">
    <name type="scientific">Pelagerythrobacter marinus</name>
    <dbReference type="NCBI Taxonomy" id="538382"/>
    <lineage>
        <taxon>Bacteria</taxon>
        <taxon>Pseudomonadati</taxon>
        <taxon>Pseudomonadota</taxon>
        <taxon>Alphaproteobacteria</taxon>
        <taxon>Sphingomonadales</taxon>
        <taxon>Erythrobacteraceae</taxon>
        <taxon>Pelagerythrobacter</taxon>
    </lineage>
</organism>